<feature type="domain" description="Argininosuccinate lyase C-terminal" evidence="9">
    <location>
        <begin position="361"/>
        <end position="429"/>
    </location>
</feature>
<dbReference type="InterPro" id="IPR009049">
    <property type="entry name" value="Argininosuccinate_lyase"/>
</dbReference>
<dbReference type="InterPro" id="IPR029419">
    <property type="entry name" value="Arg_succ_lyase_C"/>
</dbReference>
<dbReference type="CDD" id="cd01359">
    <property type="entry name" value="Argininosuccinate_lyase"/>
    <property type="match status" value="1"/>
</dbReference>
<comment type="similarity">
    <text evidence="7">Belongs to the lyase 1 family. Argininosuccinate lyase subfamily.</text>
</comment>
<comment type="subcellular location">
    <subcellularLocation>
        <location evidence="7">Cytoplasm</location>
    </subcellularLocation>
</comment>
<dbReference type="AlphaFoldDB" id="A0A4Y8ZU11"/>
<evidence type="ECO:0000256" key="4">
    <source>
        <dbReference type="ARBA" id="ARBA00022571"/>
    </source>
</evidence>
<proteinExistence type="inferred from homology"/>
<comment type="catalytic activity">
    <reaction evidence="1 7">
        <text>2-(N(omega)-L-arginino)succinate = fumarate + L-arginine</text>
        <dbReference type="Rhea" id="RHEA:24020"/>
        <dbReference type="ChEBI" id="CHEBI:29806"/>
        <dbReference type="ChEBI" id="CHEBI:32682"/>
        <dbReference type="ChEBI" id="CHEBI:57472"/>
        <dbReference type="EC" id="4.3.2.1"/>
    </reaction>
</comment>
<dbReference type="FunFam" id="1.20.200.10:FF:000015">
    <property type="entry name" value="argininosuccinate lyase isoform X2"/>
    <property type="match status" value="1"/>
</dbReference>
<organism evidence="10 11">
    <name type="scientific">Sphingomonas parva</name>
    <dbReference type="NCBI Taxonomy" id="2555898"/>
    <lineage>
        <taxon>Bacteria</taxon>
        <taxon>Pseudomonadati</taxon>
        <taxon>Pseudomonadota</taxon>
        <taxon>Alphaproteobacteria</taxon>
        <taxon>Sphingomonadales</taxon>
        <taxon>Sphingomonadaceae</taxon>
        <taxon>Sphingomonas</taxon>
    </lineage>
</organism>
<evidence type="ECO:0000256" key="1">
    <source>
        <dbReference type="ARBA" id="ARBA00000985"/>
    </source>
</evidence>
<evidence type="ECO:0000313" key="11">
    <source>
        <dbReference type="Proteomes" id="UP000298213"/>
    </source>
</evidence>
<keyword evidence="5 7" id="KW-0028">Amino-acid biosynthesis</keyword>
<accession>A0A4Y8ZU11</accession>
<evidence type="ECO:0000259" key="8">
    <source>
        <dbReference type="Pfam" id="PF00206"/>
    </source>
</evidence>
<keyword evidence="11" id="KW-1185">Reference proteome</keyword>
<comment type="pathway">
    <text evidence="2 7">Amino-acid biosynthesis; L-arginine biosynthesis; L-arginine from L-ornithine and carbamoyl phosphate: step 3/3.</text>
</comment>
<dbReference type="EMBL" id="SPDV01000010">
    <property type="protein sequence ID" value="TFI58957.1"/>
    <property type="molecule type" value="Genomic_DNA"/>
</dbReference>
<dbReference type="Gene3D" id="1.20.200.10">
    <property type="entry name" value="Fumarase/aspartase (Central domain)"/>
    <property type="match status" value="1"/>
</dbReference>
<keyword evidence="6 7" id="KW-0456">Lyase</keyword>
<dbReference type="InterPro" id="IPR020557">
    <property type="entry name" value="Fumarate_lyase_CS"/>
</dbReference>
<keyword evidence="4 7" id="KW-0055">Arginine biosynthesis</keyword>
<dbReference type="InterPro" id="IPR022761">
    <property type="entry name" value="Fumarate_lyase_N"/>
</dbReference>
<comment type="caution">
    <text evidence="10">The sequence shown here is derived from an EMBL/GenBank/DDBJ whole genome shotgun (WGS) entry which is preliminary data.</text>
</comment>
<name>A0A4Y8ZU11_9SPHN</name>
<dbReference type="PRINTS" id="PR00145">
    <property type="entry name" value="ARGSUCLYASE"/>
</dbReference>
<gene>
    <name evidence="7 10" type="primary">argH</name>
    <name evidence="10" type="ORF">E2493_06785</name>
</gene>
<evidence type="ECO:0000256" key="7">
    <source>
        <dbReference type="HAMAP-Rule" id="MF_00006"/>
    </source>
</evidence>
<dbReference type="PANTHER" id="PTHR43814:SF1">
    <property type="entry name" value="ARGININOSUCCINATE LYASE"/>
    <property type="match status" value="1"/>
</dbReference>
<dbReference type="InterPro" id="IPR000362">
    <property type="entry name" value="Fumarate_lyase_fam"/>
</dbReference>
<keyword evidence="7" id="KW-0963">Cytoplasm</keyword>
<evidence type="ECO:0000256" key="5">
    <source>
        <dbReference type="ARBA" id="ARBA00022605"/>
    </source>
</evidence>
<dbReference type="Proteomes" id="UP000298213">
    <property type="component" value="Unassembled WGS sequence"/>
</dbReference>
<dbReference type="Pfam" id="PF00206">
    <property type="entry name" value="Lyase_1"/>
    <property type="match status" value="1"/>
</dbReference>
<protein>
    <recommendedName>
        <fullName evidence="3 7">Argininosuccinate lyase</fullName>
        <shortName evidence="7">ASAL</shortName>
        <ecNumber evidence="3 7">4.3.2.1</ecNumber>
    </recommendedName>
    <alternativeName>
        <fullName evidence="7">Arginosuccinase</fullName>
    </alternativeName>
</protein>
<sequence length="454" mass="49357">MWGGRFGGGPSALMREINASIGFDKRFWREDIAASKAHVAMLGAQGIVSAEDAATIAGGLDTVAAEYEANGVPEDIALEDIHMHVEARLAELIGPVAGRLHTARSRNDQVATDFRLWVRAAIDEVDSSLAAFQRVLVARAEEHEETVMPGFTHLQAAQPVTLGHHLLAYFEMLRRDRLRFRDARARLNENPLGSAALAGTSFPLDREATSAALGFDRPTANSLDAVSDRDFALDYLMAATSCALHLSRLAEELIIWASQPFGFVRLPDAFSTGSSIMPQKRNPDAAELVRGHAGRIAGAMTALVITMKGLPLAYSKDMQDDKPPVFEAHDLLMLSLQALAGMVETTDFRTDRMRAAAEAGFSTATDLADWLVRVAGVPFREAHHITGRAVKLAEDRGVGLAEIELHALQAIDPRIDESVYQVLTVDASVRSRTSYGGTSPERVREQIERAKGQI</sequence>
<evidence type="ECO:0000256" key="3">
    <source>
        <dbReference type="ARBA" id="ARBA00012338"/>
    </source>
</evidence>
<evidence type="ECO:0000256" key="2">
    <source>
        <dbReference type="ARBA" id="ARBA00004941"/>
    </source>
</evidence>
<dbReference type="SUPFAM" id="SSF48557">
    <property type="entry name" value="L-aspartase-like"/>
    <property type="match status" value="1"/>
</dbReference>
<feature type="domain" description="Fumarate lyase N-terminal" evidence="8">
    <location>
        <begin position="4"/>
        <end position="298"/>
    </location>
</feature>
<dbReference type="GO" id="GO:0005829">
    <property type="term" value="C:cytosol"/>
    <property type="evidence" value="ECO:0007669"/>
    <property type="project" value="TreeGrafter"/>
</dbReference>
<dbReference type="OrthoDB" id="9769623at2"/>
<dbReference type="EC" id="4.3.2.1" evidence="3 7"/>
<dbReference type="PRINTS" id="PR00149">
    <property type="entry name" value="FUMRATELYASE"/>
</dbReference>
<dbReference type="InterPro" id="IPR024083">
    <property type="entry name" value="Fumarase/histidase_N"/>
</dbReference>
<dbReference type="GO" id="GO:0042450">
    <property type="term" value="P:L-arginine biosynthetic process via ornithine"/>
    <property type="evidence" value="ECO:0007669"/>
    <property type="project" value="UniProtKB-UniRule"/>
</dbReference>
<dbReference type="Gene3D" id="1.10.40.30">
    <property type="entry name" value="Fumarase/aspartase (C-terminal domain)"/>
    <property type="match status" value="1"/>
</dbReference>
<evidence type="ECO:0000259" key="9">
    <source>
        <dbReference type="Pfam" id="PF14698"/>
    </source>
</evidence>
<dbReference type="HAMAP" id="MF_00006">
    <property type="entry name" value="Arg_succ_lyase"/>
    <property type="match status" value="1"/>
</dbReference>
<dbReference type="PANTHER" id="PTHR43814">
    <property type="entry name" value="ARGININOSUCCINATE LYASE"/>
    <property type="match status" value="1"/>
</dbReference>
<dbReference type="Gene3D" id="1.10.275.10">
    <property type="entry name" value="Fumarase/aspartase (N-terminal domain)"/>
    <property type="match status" value="1"/>
</dbReference>
<dbReference type="Pfam" id="PF14698">
    <property type="entry name" value="ASL_C2"/>
    <property type="match status" value="1"/>
</dbReference>
<dbReference type="RefSeq" id="WP_135085042.1">
    <property type="nucleotide sequence ID" value="NZ_SPDV01000010.1"/>
</dbReference>
<dbReference type="PROSITE" id="PS00163">
    <property type="entry name" value="FUMARATE_LYASES"/>
    <property type="match status" value="1"/>
</dbReference>
<reference evidence="10 11" key="1">
    <citation type="submission" date="2019-03" db="EMBL/GenBank/DDBJ databases">
        <title>Genome sequence of Sphingomonas sp. 17J27-24.</title>
        <authorList>
            <person name="Kim M."/>
            <person name="Maeng S."/>
            <person name="Sathiyaraj S."/>
        </authorList>
    </citation>
    <scope>NUCLEOTIDE SEQUENCE [LARGE SCALE GENOMIC DNA]</scope>
    <source>
        <strain evidence="10 11">17J27-24</strain>
    </source>
</reference>
<dbReference type="FunFam" id="1.10.40.30:FF:000001">
    <property type="entry name" value="Argininosuccinate lyase"/>
    <property type="match status" value="1"/>
</dbReference>
<evidence type="ECO:0000256" key="6">
    <source>
        <dbReference type="ARBA" id="ARBA00023239"/>
    </source>
</evidence>
<dbReference type="GO" id="GO:0004056">
    <property type="term" value="F:argininosuccinate lyase activity"/>
    <property type="evidence" value="ECO:0007669"/>
    <property type="project" value="UniProtKB-UniRule"/>
</dbReference>
<dbReference type="NCBIfam" id="TIGR00838">
    <property type="entry name" value="argH"/>
    <property type="match status" value="1"/>
</dbReference>
<dbReference type="InterPro" id="IPR008948">
    <property type="entry name" value="L-Aspartase-like"/>
</dbReference>
<evidence type="ECO:0000313" key="10">
    <source>
        <dbReference type="EMBL" id="TFI58957.1"/>
    </source>
</evidence>
<dbReference type="UniPathway" id="UPA00068">
    <property type="reaction ID" value="UER00114"/>
</dbReference>